<dbReference type="EMBL" id="ML977315">
    <property type="protein sequence ID" value="KAF2119441.1"/>
    <property type="molecule type" value="Genomic_DNA"/>
</dbReference>
<gene>
    <name evidence="2" type="ORF">BDV96DRAFT_642465</name>
</gene>
<dbReference type="Proteomes" id="UP000799770">
    <property type="component" value="Unassembled WGS sequence"/>
</dbReference>
<evidence type="ECO:0000313" key="3">
    <source>
        <dbReference type="Proteomes" id="UP000799770"/>
    </source>
</evidence>
<dbReference type="AlphaFoldDB" id="A0A6A5ZMI0"/>
<feature type="compositionally biased region" description="Basic and acidic residues" evidence="1">
    <location>
        <begin position="416"/>
        <end position="433"/>
    </location>
</feature>
<proteinExistence type="predicted"/>
<feature type="compositionally biased region" description="Basic residues" evidence="1">
    <location>
        <begin position="306"/>
        <end position="316"/>
    </location>
</feature>
<evidence type="ECO:0000313" key="2">
    <source>
        <dbReference type="EMBL" id="KAF2119441.1"/>
    </source>
</evidence>
<feature type="region of interest" description="Disordered" evidence="1">
    <location>
        <begin position="278"/>
        <end position="476"/>
    </location>
</feature>
<feature type="compositionally biased region" description="Polar residues" evidence="1">
    <location>
        <begin position="599"/>
        <end position="625"/>
    </location>
</feature>
<feature type="compositionally biased region" description="Low complexity" evidence="1">
    <location>
        <begin position="278"/>
        <end position="290"/>
    </location>
</feature>
<organism evidence="2 3">
    <name type="scientific">Lophiotrema nucula</name>
    <dbReference type="NCBI Taxonomy" id="690887"/>
    <lineage>
        <taxon>Eukaryota</taxon>
        <taxon>Fungi</taxon>
        <taxon>Dikarya</taxon>
        <taxon>Ascomycota</taxon>
        <taxon>Pezizomycotina</taxon>
        <taxon>Dothideomycetes</taxon>
        <taxon>Pleosporomycetidae</taxon>
        <taxon>Pleosporales</taxon>
        <taxon>Lophiotremataceae</taxon>
        <taxon>Lophiotrema</taxon>
    </lineage>
</organism>
<feature type="region of interest" description="Disordered" evidence="1">
    <location>
        <begin position="588"/>
        <end position="639"/>
    </location>
</feature>
<sequence>MSQPSKPPGTATCYYLSYAANWSYKIAAPYAHLPLCLARISESTLWLLCQFQRPKQVWQLLHAFDPREIDEYLSDNEEDIRILGWEDGDANKGVSLYFDLQFQERDDLLDWCRHVLDAKVKRGSMLLSSLEMIQIFQEPPAQRSVPLPNTISYPCVGLRGSFAALHNPTFTILSTTAIDQRFTASFATATTLRTETTLSSASLRKAMEKGLKIRKRAPEQLQSAANKLQPQQVRMKKDLNERRYEEVTEGALLGDHIKAQQQNQGIVSHKALPTVLVETSTPTTATSTVSRSRKHWSEEWDFGARPPKRRKKSKKAPSREDTTMSMDTSAQSTQSTLLASESTTSSRGTAAEDQQRLCTSSQSSKTNGVQPPSQHSPLRKEQTSNEDSQKAAAHVVAAPQVEESTQLEVQMPQKPCHPDNRKSPTPFKDDRAIIDLGDDSNPSTQQEKFVDHSSVDKGHEIVEGRDGSPDSVLGPTQQDAFVDQSALESGRVKAEARDGTTDSVLGLVRVEETTASQELGEHCYLDQPKQAAVEIDLDKAPAEISGADVERHDEQVELVNNPRASSTELTGQGIPDTPQLCALGAGLSTTPPLKKSLMPETSTKQAEGTRQPRSSSPAASFQESLSAMLERAETDPATTSSPLIAQCVNLLKIQHSMIAETRAEVAALRNEVGDLRARAG</sequence>
<reference evidence="2" key="1">
    <citation type="journal article" date="2020" name="Stud. Mycol.">
        <title>101 Dothideomycetes genomes: a test case for predicting lifestyles and emergence of pathogens.</title>
        <authorList>
            <person name="Haridas S."/>
            <person name="Albert R."/>
            <person name="Binder M."/>
            <person name="Bloem J."/>
            <person name="Labutti K."/>
            <person name="Salamov A."/>
            <person name="Andreopoulos B."/>
            <person name="Baker S."/>
            <person name="Barry K."/>
            <person name="Bills G."/>
            <person name="Bluhm B."/>
            <person name="Cannon C."/>
            <person name="Castanera R."/>
            <person name="Culley D."/>
            <person name="Daum C."/>
            <person name="Ezra D."/>
            <person name="Gonzalez J."/>
            <person name="Henrissat B."/>
            <person name="Kuo A."/>
            <person name="Liang C."/>
            <person name="Lipzen A."/>
            <person name="Lutzoni F."/>
            <person name="Magnuson J."/>
            <person name="Mondo S."/>
            <person name="Nolan M."/>
            <person name="Ohm R."/>
            <person name="Pangilinan J."/>
            <person name="Park H.-J."/>
            <person name="Ramirez L."/>
            <person name="Alfaro M."/>
            <person name="Sun H."/>
            <person name="Tritt A."/>
            <person name="Yoshinaga Y."/>
            <person name="Zwiers L.-H."/>
            <person name="Turgeon B."/>
            <person name="Goodwin S."/>
            <person name="Spatafora J."/>
            <person name="Crous P."/>
            <person name="Grigoriev I."/>
        </authorList>
    </citation>
    <scope>NUCLEOTIDE SEQUENCE</scope>
    <source>
        <strain evidence="2">CBS 627.86</strain>
    </source>
</reference>
<keyword evidence="3" id="KW-1185">Reference proteome</keyword>
<feature type="compositionally biased region" description="Basic and acidic residues" evidence="1">
    <location>
        <begin position="378"/>
        <end position="389"/>
    </location>
</feature>
<protein>
    <submittedName>
        <fullName evidence="2">Uncharacterized protein</fullName>
    </submittedName>
</protein>
<dbReference type="OrthoDB" id="10662999at2759"/>
<accession>A0A6A5ZMI0</accession>
<feature type="compositionally biased region" description="Polar residues" evidence="1">
    <location>
        <begin position="356"/>
        <end position="376"/>
    </location>
</feature>
<feature type="compositionally biased region" description="Basic and acidic residues" evidence="1">
    <location>
        <begin position="448"/>
        <end position="468"/>
    </location>
</feature>
<feature type="compositionally biased region" description="Low complexity" evidence="1">
    <location>
        <begin position="331"/>
        <end position="346"/>
    </location>
</feature>
<name>A0A6A5ZMI0_9PLEO</name>
<evidence type="ECO:0000256" key="1">
    <source>
        <dbReference type="SAM" id="MobiDB-lite"/>
    </source>
</evidence>